<evidence type="ECO:0000259" key="1">
    <source>
        <dbReference type="Pfam" id="PF12728"/>
    </source>
</evidence>
<dbReference type="InterPro" id="IPR009061">
    <property type="entry name" value="DNA-bd_dom_put_sf"/>
</dbReference>
<keyword evidence="3" id="KW-1185">Reference proteome</keyword>
<accession>V5SCB6</accession>
<evidence type="ECO:0000313" key="3">
    <source>
        <dbReference type="Proteomes" id="UP000018542"/>
    </source>
</evidence>
<dbReference type="SUPFAM" id="SSF46955">
    <property type="entry name" value="Putative DNA-binding domain"/>
    <property type="match status" value="1"/>
</dbReference>
<evidence type="ECO:0000313" key="2">
    <source>
        <dbReference type="EMBL" id="AHB48168.1"/>
    </source>
</evidence>
<dbReference type="EMBL" id="CP006912">
    <property type="protein sequence ID" value="AHB48168.1"/>
    <property type="molecule type" value="Genomic_DNA"/>
</dbReference>
<dbReference type="AlphaFoldDB" id="V5SCB6"/>
<feature type="domain" description="Helix-turn-helix" evidence="1">
    <location>
        <begin position="6"/>
        <end position="56"/>
    </location>
</feature>
<sequence length="70" mass="7930">MSKTTYLSPREAASHLGLSASTLAKHRITGTGPRFFKLGGLVKYRADDLNEWARERLFRSTTEYIEKARA</sequence>
<protein>
    <submittedName>
        <fullName evidence="2">Transcriptional regulator</fullName>
    </submittedName>
</protein>
<dbReference type="RefSeq" id="WP_023786775.1">
    <property type="nucleotide sequence ID" value="NC_022997.1"/>
</dbReference>
<dbReference type="Proteomes" id="UP000018542">
    <property type="component" value="Chromosome"/>
</dbReference>
<dbReference type="HOGENOM" id="CLU_140176_9_5_5"/>
<dbReference type="STRING" id="1029756.W911_06915"/>
<dbReference type="Pfam" id="PF12728">
    <property type="entry name" value="HTH_17"/>
    <property type="match status" value="1"/>
</dbReference>
<dbReference type="OrthoDB" id="9806994at2"/>
<dbReference type="InterPro" id="IPR041657">
    <property type="entry name" value="HTH_17"/>
</dbReference>
<dbReference type="PATRIC" id="fig|1029756.8.peg.1445"/>
<name>V5SCB6_9HYPH</name>
<dbReference type="KEGG" id="hni:W911_06915"/>
<organism evidence="2 3">
    <name type="scientific">Hyphomicrobium nitrativorans NL23</name>
    <dbReference type="NCBI Taxonomy" id="1029756"/>
    <lineage>
        <taxon>Bacteria</taxon>
        <taxon>Pseudomonadati</taxon>
        <taxon>Pseudomonadota</taxon>
        <taxon>Alphaproteobacteria</taxon>
        <taxon>Hyphomicrobiales</taxon>
        <taxon>Hyphomicrobiaceae</taxon>
        <taxon>Hyphomicrobium</taxon>
    </lineage>
</organism>
<reference evidence="2 3" key="1">
    <citation type="journal article" date="2014" name="Genome Announc.">
        <title>Complete Genome Sequence of Hyphomicrobium nitrativorans Strain NL23, a Denitrifying Bacterium Isolated from Biofilm of a Methanol-Fed Denitrification System Treating Seawater at the Montreal Biodome.</title>
        <authorList>
            <person name="Martineau C."/>
            <person name="Villeneuve C."/>
            <person name="Mauffrey F."/>
            <person name="Villemur R."/>
        </authorList>
    </citation>
    <scope>NUCLEOTIDE SEQUENCE [LARGE SCALE GENOMIC DNA]</scope>
    <source>
        <strain evidence="2">NL23</strain>
    </source>
</reference>
<proteinExistence type="predicted"/>
<gene>
    <name evidence="2" type="ORF">W911_06915</name>
</gene>